<dbReference type="InterPro" id="IPR003724">
    <property type="entry name" value="CblAdoTrfase_CobA"/>
</dbReference>
<dbReference type="EC" id="2.5.1.17" evidence="1"/>
<evidence type="ECO:0000313" key="8">
    <source>
        <dbReference type="Proteomes" id="UP000095003"/>
    </source>
</evidence>
<dbReference type="EMBL" id="MEHD01000036">
    <property type="protein sequence ID" value="ODR50037.1"/>
    <property type="molecule type" value="Genomic_DNA"/>
</dbReference>
<evidence type="ECO:0000313" key="5">
    <source>
        <dbReference type="Proteomes" id="UP000094067"/>
    </source>
</evidence>
<evidence type="ECO:0000313" key="2">
    <source>
        <dbReference type="EMBL" id="ODM11555.1"/>
    </source>
</evidence>
<evidence type="ECO:0000313" key="6">
    <source>
        <dbReference type="Proteomes" id="UP000094271"/>
    </source>
</evidence>
<dbReference type="EMBL" id="MEHA01000025">
    <property type="protein sequence ID" value="ODR46075.1"/>
    <property type="molecule type" value="Genomic_DNA"/>
</dbReference>
<protein>
    <submittedName>
        <fullName evidence="3">Cob(I)yrinic acid a c-diamide adenosyltransferase</fullName>
    </submittedName>
    <submittedName>
        <fullName evidence="1">Cob(I)yrinic acid a,c-diamide adenosyltransferase</fullName>
        <ecNumber evidence="1">2.5.1.17</ecNumber>
    </submittedName>
</protein>
<gene>
    <name evidence="1" type="primary">btuR_2</name>
    <name evidence="2" type="ORF">BEH84_02167</name>
    <name evidence="3" type="ORF">BEI59_25980</name>
    <name evidence="1" type="ORF">BEI61_04544</name>
    <name evidence="4" type="ORF">BEI63_23315</name>
</gene>
<proteinExistence type="predicted"/>
<dbReference type="Gene3D" id="3.40.50.300">
    <property type="entry name" value="P-loop containing nucleotide triphosphate hydrolases"/>
    <property type="match status" value="1"/>
</dbReference>
<dbReference type="EMBL" id="MCGH01000003">
    <property type="protein sequence ID" value="ODM03745.1"/>
    <property type="molecule type" value="Genomic_DNA"/>
</dbReference>
<dbReference type="Proteomes" id="UP000095003">
    <property type="component" value="Unassembled WGS sequence"/>
</dbReference>
<dbReference type="OrthoDB" id="9810309at2"/>
<evidence type="ECO:0000313" key="3">
    <source>
        <dbReference type="EMBL" id="ODR46075.1"/>
    </source>
</evidence>
<reference evidence="4 7" key="2">
    <citation type="submission" date="2016-08" db="EMBL/GenBank/DDBJ databases">
        <title>Characterization of Isolates of Eisenbergiella tayi Derived from Blood Cultures, Using Whole Genome Sequencing.</title>
        <authorList>
            <person name="Bernier A.-M."/>
            <person name="Burdz T."/>
            <person name="Wiebe D."/>
            <person name="Bernard K."/>
        </authorList>
    </citation>
    <scope>NUCLEOTIDE SEQUENCE [LARGE SCALE GENOMIC DNA]</scope>
    <source>
        <strain evidence="4 7">NML120146</strain>
    </source>
</reference>
<dbReference type="GO" id="GO:0005524">
    <property type="term" value="F:ATP binding"/>
    <property type="evidence" value="ECO:0007669"/>
    <property type="project" value="InterPro"/>
</dbReference>
<keyword evidence="1" id="KW-0808">Transferase</keyword>
<evidence type="ECO:0000313" key="4">
    <source>
        <dbReference type="EMBL" id="ODR50037.1"/>
    </source>
</evidence>
<sequence length="161" mass="17711">MAEGKVYIYGGKGHGKSPAAIGCGLIAAAKGARVVIIQFLKGKGLTEDEYPRRLEPGIKLFRFEKSNEDFVALPREKQEEEVQNIRNGLNFAKKVLSTGECDMLILDEVLGLVDNHIITIADLKNVLDMRDGETDIIMTGISLEDDVCALADYVSEIRTVK</sequence>
<dbReference type="PANTHER" id="PTHR46638:SF1">
    <property type="entry name" value="CORRINOID ADENOSYLTRANSFERASE"/>
    <property type="match status" value="1"/>
</dbReference>
<organism evidence="1 5">
    <name type="scientific">Eisenbergiella tayi</name>
    <dbReference type="NCBI Taxonomy" id="1432052"/>
    <lineage>
        <taxon>Bacteria</taxon>
        <taxon>Bacillati</taxon>
        <taxon>Bacillota</taxon>
        <taxon>Clostridia</taxon>
        <taxon>Lachnospirales</taxon>
        <taxon>Lachnospiraceae</taxon>
        <taxon>Eisenbergiella</taxon>
    </lineage>
</organism>
<dbReference type="Proteomes" id="UP000094067">
    <property type="component" value="Unassembled WGS sequence"/>
</dbReference>
<comment type="caution">
    <text evidence="1">The sequence shown here is derived from an EMBL/GenBank/DDBJ whole genome shotgun (WGS) entry which is preliminary data.</text>
</comment>
<dbReference type="AlphaFoldDB" id="A0A1E3A4P9"/>
<evidence type="ECO:0000313" key="1">
    <source>
        <dbReference type="EMBL" id="ODM03745.1"/>
    </source>
</evidence>
<dbReference type="SUPFAM" id="SSF52540">
    <property type="entry name" value="P-loop containing nucleoside triphosphate hydrolases"/>
    <property type="match status" value="1"/>
</dbReference>
<dbReference type="PIRSF" id="PIRSF015617">
    <property type="entry name" value="Adensltrnsf_CobA"/>
    <property type="match status" value="1"/>
</dbReference>
<dbReference type="InterPro" id="IPR027417">
    <property type="entry name" value="P-loop_NTPase"/>
</dbReference>
<dbReference type="Proteomes" id="UP000094271">
    <property type="component" value="Unassembled WGS sequence"/>
</dbReference>
<dbReference type="Proteomes" id="UP000094869">
    <property type="component" value="Unassembled WGS sequence"/>
</dbReference>
<dbReference type="PANTHER" id="PTHR46638">
    <property type="entry name" value="CORRINOID ADENOSYLTRANSFERASE"/>
    <property type="match status" value="1"/>
</dbReference>
<dbReference type="Pfam" id="PF02572">
    <property type="entry name" value="CobA_CobO_BtuR"/>
    <property type="match status" value="1"/>
</dbReference>
<dbReference type="GeneID" id="93300839"/>
<dbReference type="GO" id="GO:0009236">
    <property type="term" value="P:cobalamin biosynthetic process"/>
    <property type="evidence" value="ECO:0007669"/>
    <property type="project" value="InterPro"/>
</dbReference>
<dbReference type="RefSeq" id="WP_009255589.1">
    <property type="nucleotide sequence ID" value="NZ_BAABXS010000001.1"/>
</dbReference>
<reference evidence="5 8" key="1">
    <citation type="submission" date="2016-07" db="EMBL/GenBank/DDBJ databases">
        <title>Characterization of isolates of Eisenbergiella tayi derived from blood cultures, using whole genome sequencing.</title>
        <authorList>
            <person name="Burdz T."/>
            <person name="Wiebe D."/>
            <person name="Huynh C."/>
            <person name="Bernard K."/>
        </authorList>
    </citation>
    <scope>NUCLEOTIDE SEQUENCE [LARGE SCALE GENOMIC DNA]</scope>
    <source>
        <strain evidence="1 5">NML 110608</strain>
        <strain evidence="2 8">NML 120489</strain>
    </source>
</reference>
<evidence type="ECO:0000313" key="7">
    <source>
        <dbReference type="Proteomes" id="UP000094869"/>
    </source>
</evidence>
<accession>A0A1E3A4P9</accession>
<dbReference type="EMBL" id="MCGI01000002">
    <property type="protein sequence ID" value="ODM11555.1"/>
    <property type="molecule type" value="Genomic_DNA"/>
</dbReference>
<name>A0A1E3A4P9_9FIRM</name>
<dbReference type="GO" id="GO:0008817">
    <property type="term" value="F:corrinoid adenosyltransferase activity"/>
    <property type="evidence" value="ECO:0007669"/>
    <property type="project" value="UniProtKB-EC"/>
</dbReference>
<keyword evidence="7" id="KW-1185">Reference proteome</keyword>
<reference evidence="3 6" key="3">
    <citation type="submission" date="2016-08" db="EMBL/GenBank/DDBJ databases">
        <authorList>
            <person name="Seilhamer J.J."/>
        </authorList>
    </citation>
    <scope>NUCLEOTIDE SEQUENCE [LARGE SCALE GENOMIC DNA]</scope>
    <source>
        <strain evidence="3 6">NML150140-1</strain>
    </source>
</reference>
<dbReference type="PATRIC" id="fig|1432052.3.peg.2386"/>